<evidence type="ECO:0000313" key="4">
    <source>
        <dbReference type="Proteomes" id="UP000509594"/>
    </source>
</evidence>
<keyword evidence="4" id="KW-1185">Reference proteome</keyword>
<keyword evidence="1" id="KW-1133">Transmembrane helix</keyword>
<dbReference type="Proteomes" id="UP000509594">
    <property type="component" value="Chromosome"/>
</dbReference>
<dbReference type="Pfam" id="PF23600">
    <property type="entry name" value="CdpA_N"/>
    <property type="match status" value="1"/>
</dbReference>
<accession>A0A7D5I440</accession>
<keyword evidence="1" id="KW-0472">Membrane</keyword>
<keyword evidence="1" id="KW-0812">Transmembrane</keyword>
<dbReference type="InterPro" id="IPR036259">
    <property type="entry name" value="MFS_trans_sf"/>
</dbReference>
<dbReference type="GeneID" id="55820608"/>
<dbReference type="SUPFAM" id="SSF103473">
    <property type="entry name" value="MFS general substrate transporter"/>
    <property type="match status" value="1"/>
</dbReference>
<dbReference type="KEGG" id="mzi:HWN40_02995"/>
<dbReference type="AlphaFoldDB" id="A0A7D5I440"/>
<evidence type="ECO:0000313" key="3">
    <source>
        <dbReference type="EMBL" id="QLC49303.1"/>
    </source>
</evidence>
<evidence type="ECO:0000259" key="2">
    <source>
        <dbReference type="Pfam" id="PF23600"/>
    </source>
</evidence>
<dbReference type="OrthoDB" id="137770at2157"/>
<proteinExistence type="predicted"/>
<sequence>MESKLRYYFGSMVFLSGLILSISAIGFAIMVNLKRTSDPSEIITTYGLLGAGLSFILLGINLMVSQRRPYGLYSNWVMIFGFLSSIFGVTLFASLYPGGWAYPNVSYVSFAYAAGICLLSGNAFANAVLKLIEERSTQLAETGSVNQYSIEDIEKEVEKTLNRSFSDATSFSKFNLGIKEEKSDFVPGKTLKESKQDRIEVKDSIREVECLQNTISGKVKVDDYGIDLTTKMLSATMKQNAEVQDKSLSSKLKTKLNSMRR</sequence>
<gene>
    <name evidence="3" type="ORF">HWN40_02995</name>
</gene>
<protein>
    <recommendedName>
        <fullName evidence="2">Cell division protein A N-terminal domain-containing protein</fullName>
    </recommendedName>
</protein>
<reference evidence="3 4" key="1">
    <citation type="submission" date="2020-06" db="EMBL/GenBank/DDBJ databases">
        <title>Methanolobus halotolerans sp. nov., isolated from a saline lake Tus in Siberia.</title>
        <authorList>
            <person name="Shen Y."/>
            <person name="Chen S.-C."/>
            <person name="Lai M.-C."/>
            <person name="Huang H.-H."/>
            <person name="Chiu H.-H."/>
            <person name="Tang S.-L."/>
            <person name="Rogozin D.Y."/>
            <person name="Degermendzhy A.G."/>
        </authorList>
    </citation>
    <scope>NUCLEOTIDE SEQUENCE [LARGE SCALE GENOMIC DNA]</scope>
    <source>
        <strain evidence="3 4">DSM 21339</strain>
    </source>
</reference>
<feature type="transmembrane region" description="Helical" evidence="1">
    <location>
        <begin position="108"/>
        <end position="129"/>
    </location>
</feature>
<feature type="transmembrane region" description="Helical" evidence="1">
    <location>
        <begin position="76"/>
        <end position="96"/>
    </location>
</feature>
<name>A0A7D5I440_9EURY</name>
<feature type="transmembrane region" description="Helical" evidence="1">
    <location>
        <begin position="7"/>
        <end position="31"/>
    </location>
</feature>
<organism evidence="3 4">
    <name type="scientific">Methanolobus zinderi</name>
    <dbReference type="NCBI Taxonomy" id="536044"/>
    <lineage>
        <taxon>Archaea</taxon>
        <taxon>Methanobacteriati</taxon>
        <taxon>Methanobacteriota</taxon>
        <taxon>Stenosarchaea group</taxon>
        <taxon>Methanomicrobia</taxon>
        <taxon>Methanosarcinales</taxon>
        <taxon>Methanosarcinaceae</taxon>
        <taxon>Methanolobus</taxon>
    </lineage>
</organism>
<feature type="domain" description="Cell division protein A N-terminal" evidence="2">
    <location>
        <begin position="3"/>
        <end position="129"/>
    </location>
</feature>
<dbReference type="EMBL" id="CP058215">
    <property type="protein sequence ID" value="QLC49303.1"/>
    <property type="molecule type" value="Genomic_DNA"/>
</dbReference>
<dbReference type="RefSeq" id="WP_176964366.1">
    <property type="nucleotide sequence ID" value="NZ_CP058215.1"/>
</dbReference>
<dbReference type="InterPro" id="IPR055563">
    <property type="entry name" value="CdpA_N"/>
</dbReference>
<evidence type="ECO:0000256" key="1">
    <source>
        <dbReference type="SAM" id="Phobius"/>
    </source>
</evidence>
<feature type="transmembrane region" description="Helical" evidence="1">
    <location>
        <begin position="43"/>
        <end position="64"/>
    </location>
</feature>